<feature type="domain" description="Gfo/Idh/MocA-like oxidoreductase N-terminal" evidence="3">
    <location>
        <begin position="153"/>
        <end position="244"/>
    </location>
</feature>
<protein>
    <submittedName>
        <fullName evidence="5">Glycerol-3-phosphate cytidyltransferase</fullName>
    </submittedName>
</protein>
<organism evidence="5 6">
    <name type="scientific">Blautia obeum</name>
    <dbReference type="NCBI Taxonomy" id="40520"/>
    <lineage>
        <taxon>Bacteria</taxon>
        <taxon>Bacillati</taxon>
        <taxon>Bacillota</taxon>
        <taxon>Clostridia</taxon>
        <taxon>Lachnospirales</taxon>
        <taxon>Lachnospiraceae</taxon>
        <taxon>Blautia</taxon>
    </lineage>
</organism>
<dbReference type="GO" id="GO:0000166">
    <property type="term" value="F:nucleotide binding"/>
    <property type="evidence" value="ECO:0007669"/>
    <property type="project" value="InterPro"/>
</dbReference>
<evidence type="ECO:0000313" key="5">
    <source>
        <dbReference type="EMBL" id="RCH44983.1"/>
    </source>
</evidence>
<dbReference type="InterPro" id="IPR014729">
    <property type="entry name" value="Rossmann-like_a/b/a_fold"/>
</dbReference>
<dbReference type="EMBL" id="PSQG01000006">
    <property type="protein sequence ID" value="RCH44983.1"/>
    <property type="molecule type" value="Genomic_DNA"/>
</dbReference>
<dbReference type="Gene3D" id="3.30.360.10">
    <property type="entry name" value="Dihydrodipicolinate Reductase, domain 2"/>
    <property type="match status" value="1"/>
</dbReference>
<dbReference type="NCBIfam" id="TIGR00125">
    <property type="entry name" value="cyt_tran_rel"/>
    <property type="match status" value="1"/>
</dbReference>
<evidence type="ECO:0000256" key="2">
    <source>
        <dbReference type="ARBA" id="ARBA00022695"/>
    </source>
</evidence>
<comment type="caution">
    <text evidence="5">The sequence shown here is derived from an EMBL/GenBank/DDBJ whole genome shotgun (WGS) entry which is preliminary data.</text>
</comment>
<dbReference type="InterPro" id="IPR050385">
    <property type="entry name" value="Archaeal_FAD_synthase"/>
</dbReference>
<gene>
    <name evidence="5" type="ORF">C4886_05940</name>
</gene>
<reference evidence="5 6" key="1">
    <citation type="submission" date="2018-02" db="EMBL/GenBank/DDBJ databases">
        <title>Complete genome sequencing of Faecalibacterium prausnitzii strains isolated from the human gut.</title>
        <authorList>
            <person name="Fitzgerald B.C."/>
            <person name="Shkoporov A.N."/>
            <person name="Ross P.R."/>
            <person name="Hill C."/>
        </authorList>
    </citation>
    <scope>NUCLEOTIDE SEQUENCE [LARGE SCALE GENOMIC DNA]</scope>
    <source>
        <strain evidence="5 6">APC942/31-1</strain>
    </source>
</reference>
<accession>A0A367G447</accession>
<dbReference type="AlphaFoldDB" id="A0A367G447"/>
<evidence type="ECO:0000313" key="6">
    <source>
        <dbReference type="Proteomes" id="UP000253208"/>
    </source>
</evidence>
<dbReference type="SUPFAM" id="SSF52374">
    <property type="entry name" value="Nucleotidylyl transferase"/>
    <property type="match status" value="1"/>
</dbReference>
<dbReference type="PANTHER" id="PTHR43793">
    <property type="entry name" value="FAD SYNTHASE"/>
    <property type="match status" value="1"/>
</dbReference>
<dbReference type="SUPFAM" id="SSF51735">
    <property type="entry name" value="NAD(P)-binding Rossmann-fold domains"/>
    <property type="match status" value="1"/>
</dbReference>
<keyword evidence="1 5" id="KW-0808">Transferase</keyword>
<dbReference type="Gene3D" id="3.40.50.620">
    <property type="entry name" value="HUPs"/>
    <property type="match status" value="1"/>
</dbReference>
<dbReference type="GO" id="GO:0016779">
    <property type="term" value="F:nucleotidyltransferase activity"/>
    <property type="evidence" value="ECO:0007669"/>
    <property type="project" value="UniProtKB-KW"/>
</dbReference>
<evidence type="ECO:0000259" key="3">
    <source>
        <dbReference type="Pfam" id="PF01408"/>
    </source>
</evidence>
<sequence>MKKVITYGTFDLFHQGHYNILKRARELGDYLVVGVTSESYDIERGKLNVQDSLLKRIENVRKTGFADEIIVEEYQGQKLNDITKYNIDLLVVGSDWRGKFDYLKNYCEVVYLERTKNISSTKLRSEGMIYSMGIVTDDTEDNEMVMESKYVSGLHVESVYSEDVFVAREFCDRYELDSYGTDYGQFLEGLDIIYIRSGLKNRADYIRKALECDKYVISDTPMALEPEEIRELFALAKAHQVVLVEKLTMVYLRAFTQLVWLTHGALVGDVVAVKCAISQDDFEGGKNFSETVSQALCACIKLLGKDYLEVKSNAVKSSDGCFIYDMITMKYLRALATIEIGTTVDVENELAIIGTRGRITVPGDWWNTGYFEAKIEGQEFLKRYSFNFEGNGLRYLLQELVIMIRDRRTECTRFFYEESETLAELLKIINQRG</sequence>
<dbReference type="PANTHER" id="PTHR43793:SF1">
    <property type="entry name" value="FAD SYNTHASE"/>
    <property type="match status" value="1"/>
</dbReference>
<keyword evidence="2" id="KW-0548">Nucleotidyltransferase</keyword>
<dbReference type="InterPro" id="IPR000683">
    <property type="entry name" value="Gfo/Idh/MocA-like_OxRdtase_N"/>
</dbReference>
<evidence type="ECO:0000256" key="1">
    <source>
        <dbReference type="ARBA" id="ARBA00022679"/>
    </source>
</evidence>
<dbReference type="Gene3D" id="3.40.50.720">
    <property type="entry name" value="NAD(P)-binding Rossmann-like Domain"/>
    <property type="match status" value="1"/>
</dbReference>
<feature type="domain" description="Cytidyltransferase-like" evidence="4">
    <location>
        <begin position="5"/>
        <end position="125"/>
    </location>
</feature>
<dbReference type="Proteomes" id="UP000253208">
    <property type="component" value="Unassembled WGS sequence"/>
</dbReference>
<dbReference type="Pfam" id="PF01467">
    <property type="entry name" value="CTP_transf_like"/>
    <property type="match status" value="1"/>
</dbReference>
<dbReference type="RefSeq" id="WP_015525326.1">
    <property type="nucleotide sequence ID" value="NZ_PSQG01000006.1"/>
</dbReference>
<name>A0A367G447_9FIRM</name>
<proteinExistence type="predicted"/>
<dbReference type="InterPro" id="IPR036291">
    <property type="entry name" value="NAD(P)-bd_dom_sf"/>
</dbReference>
<dbReference type="Pfam" id="PF01408">
    <property type="entry name" value="GFO_IDH_MocA"/>
    <property type="match status" value="1"/>
</dbReference>
<evidence type="ECO:0000259" key="4">
    <source>
        <dbReference type="Pfam" id="PF01467"/>
    </source>
</evidence>
<dbReference type="InterPro" id="IPR004821">
    <property type="entry name" value="Cyt_trans-like"/>
</dbReference>